<gene>
    <name evidence="1" type="ORF">Afe05nite_16440</name>
</gene>
<proteinExistence type="predicted"/>
<evidence type="ECO:0000313" key="2">
    <source>
        <dbReference type="Proteomes" id="UP000598174"/>
    </source>
</evidence>
<dbReference type="Pfam" id="PF04672">
    <property type="entry name" value="Methyltransf_19"/>
    <property type="match status" value="1"/>
</dbReference>
<evidence type="ECO:0008006" key="3">
    <source>
        <dbReference type="Google" id="ProtNLM"/>
    </source>
</evidence>
<dbReference type="Gene3D" id="3.40.50.150">
    <property type="entry name" value="Vaccinia Virus protein VP39"/>
    <property type="match status" value="1"/>
</dbReference>
<accession>A0A919IZV4</accession>
<reference evidence="1" key="1">
    <citation type="submission" date="2021-01" db="EMBL/GenBank/DDBJ databases">
        <title>Whole genome shotgun sequence of Actinoplanes ferrugineus NBRC 15555.</title>
        <authorList>
            <person name="Komaki H."/>
            <person name="Tamura T."/>
        </authorList>
    </citation>
    <scope>NUCLEOTIDE SEQUENCE</scope>
    <source>
        <strain evidence="1">NBRC 15555</strain>
    </source>
</reference>
<dbReference type="Proteomes" id="UP000598174">
    <property type="component" value="Unassembled WGS sequence"/>
</dbReference>
<dbReference type="AlphaFoldDB" id="A0A919IZV4"/>
<comment type="caution">
    <text evidence="1">The sequence shown here is derived from an EMBL/GenBank/DDBJ whole genome shotgun (WGS) entry which is preliminary data.</text>
</comment>
<keyword evidence="2" id="KW-1185">Reference proteome</keyword>
<dbReference type="EMBL" id="BOMM01000012">
    <property type="protein sequence ID" value="GIE09804.1"/>
    <property type="molecule type" value="Genomic_DNA"/>
</dbReference>
<dbReference type="PIRSF" id="PIRSF017393">
    <property type="entry name" value="MTase_SAV2177"/>
    <property type="match status" value="1"/>
</dbReference>
<dbReference type="InterPro" id="IPR029063">
    <property type="entry name" value="SAM-dependent_MTases_sf"/>
</dbReference>
<dbReference type="SUPFAM" id="SSF53335">
    <property type="entry name" value="S-adenosyl-L-methionine-dependent methyltransferases"/>
    <property type="match status" value="1"/>
</dbReference>
<protein>
    <recommendedName>
        <fullName evidence="3">S-adenosyl methyltransferase</fullName>
    </recommendedName>
</protein>
<sequence length="264" mass="28363">MPEGVDITVPDASRVYDYALGGVHNFAVDREFWHRATAANPGAALVARANRAFLGRAVRWLVAAGVRQFLDIGSGIPTLGNVHEVAQEANPAARVIYVDVDPIAVQQSRSLLSGNPYARAIEGDLRDPEGILYHPDVLRLLDFSEPVAVLTVAVLHFVPASADPAGILKRLGDAMVSGSHLVVSHLGPDLTPEGRELQERARKLYEKTPTPVIIREPAEIVALIGPDFEILEPGVVPATAWRPDPDEADDPAQPTALVAVARKL</sequence>
<organism evidence="1 2">
    <name type="scientific">Paractinoplanes ferrugineus</name>
    <dbReference type="NCBI Taxonomy" id="113564"/>
    <lineage>
        <taxon>Bacteria</taxon>
        <taxon>Bacillati</taxon>
        <taxon>Actinomycetota</taxon>
        <taxon>Actinomycetes</taxon>
        <taxon>Micromonosporales</taxon>
        <taxon>Micromonosporaceae</taxon>
        <taxon>Paractinoplanes</taxon>
    </lineage>
</organism>
<dbReference type="InterPro" id="IPR006764">
    <property type="entry name" value="SAM_dep_MeTrfase_SAV2177_type"/>
</dbReference>
<name>A0A919IZV4_9ACTN</name>
<evidence type="ECO:0000313" key="1">
    <source>
        <dbReference type="EMBL" id="GIE09804.1"/>
    </source>
</evidence>